<evidence type="ECO:0000313" key="14">
    <source>
        <dbReference type="EMBL" id="SEK84618.1"/>
    </source>
</evidence>
<dbReference type="GO" id="GO:0070403">
    <property type="term" value="F:NAD+ binding"/>
    <property type="evidence" value="ECO:0007669"/>
    <property type="project" value="InterPro"/>
</dbReference>
<dbReference type="Gene3D" id="3.40.50.720">
    <property type="entry name" value="NAD(P)-binding Rossmann-like Domain"/>
    <property type="match status" value="1"/>
</dbReference>
<dbReference type="EMBL" id="FOAG01000002">
    <property type="protein sequence ID" value="SEK84618.1"/>
    <property type="molecule type" value="Genomic_DNA"/>
</dbReference>
<evidence type="ECO:0000313" key="15">
    <source>
        <dbReference type="Proteomes" id="UP000199582"/>
    </source>
</evidence>
<evidence type="ECO:0000256" key="11">
    <source>
        <dbReference type="ARBA" id="ARBA00023239"/>
    </source>
</evidence>
<accession>A0A1H7KCQ9</accession>
<evidence type="ECO:0000256" key="2">
    <source>
        <dbReference type="ARBA" id="ARBA00004323"/>
    </source>
</evidence>
<dbReference type="GO" id="GO:0033320">
    <property type="term" value="P:UDP-D-xylose biosynthetic process"/>
    <property type="evidence" value="ECO:0007669"/>
    <property type="project" value="UniProtKB-UniPathway"/>
</dbReference>
<dbReference type="STRING" id="1287727.SAMN05443999_102387"/>
<dbReference type="FunFam" id="3.40.50.720:FF:000065">
    <property type="entry name" value="UDP-glucuronic acid decarboxylase 1"/>
    <property type="match status" value="1"/>
</dbReference>
<dbReference type="Proteomes" id="UP000199582">
    <property type="component" value="Unassembled WGS sequence"/>
</dbReference>
<dbReference type="CDD" id="cd05230">
    <property type="entry name" value="UGD_SDR_e"/>
    <property type="match status" value="1"/>
</dbReference>
<dbReference type="PANTHER" id="PTHR43078:SF6">
    <property type="entry name" value="UDP-GLUCURONIC ACID DECARBOXYLASE 1"/>
    <property type="match status" value="1"/>
</dbReference>
<dbReference type="AlphaFoldDB" id="A0A1H7KCQ9"/>
<evidence type="ECO:0000256" key="9">
    <source>
        <dbReference type="ARBA" id="ARBA00023136"/>
    </source>
</evidence>
<dbReference type="InterPro" id="IPR001509">
    <property type="entry name" value="Epimerase_deHydtase"/>
</dbReference>
<dbReference type="InterPro" id="IPR036291">
    <property type="entry name" value="NAD(P)-bd_dom_sf"/>
</dbReference>
<keyword evidence="9" id="KW-0472">Membrane</keyword>
<protein>
    <submittedName>
        <fullName evidence="14">UDP-glucuronate decarboxylase</fullName>
    </submittedName>
</protein>
<evidence type="ECO:0000256" key="7">
    <source>
        <dbReference type="ARBA" id="ARBA00023027"/>
    </source>
</evidence>
<dbReference type="PANTHER" id="PTHR43078">
    <property type="entry name" value="UDP-GLUCURONIC ACID DECARBOXYLASE-RELATED"/>
    <property type="match status" value="1"/>
</dbReference>
<evidence type="ECO:0000256" key="5">
    <source>
        <dbReference type="ARBA" id="ARBA00022968"/>
    </source>
</evidence>
<keyword evidence="5" id="KW-0735">Signal-anchor</keyword>
<dbReference type="Pfam" id="PF01370">
    <property type="entry name" value="Epimerase"/>
    <property type="match status" value="1"/>
</dbReference>
<feature type="domain" description="NAD-dependent epimerase/dehydratase" evidence="13">
    <location>
        <begin position="20"/>
        <end position="254"/>
    </location>
</feature>
<sequence>MNTISVKRPSFSGVARIKTIVIAGGAGFVGSHLCERFINQGHRVVCVDNLQTGSRDNIASLLAHHDFRFVLHDVTAPLALDGPVHEIYNMACTASPPRYQLDPIHTFRTCTDGAMNLLNLARDKGAKVLLSSTSEVYGDPEISLQHEGYRGNVNTCGPRACYDEGKRAAETLFWEYGAHLGVQTRIARIFNTYGPRMHPDDGRVVSNFIVQALRGQDLTIYGNGSQTRSFCYIDDLVDGLIALMASDEKMPVNLGNPDEFTMLELARKVLDKTGASVGLINQPLPQDDPRQRRPDISRAAELLGWAPKVALDQGLDLTIRWFWSVLNAQSVEARVS</sequence>
<keyword evidence="3" id="KW-0812">Transmembrane</keyword>
<dbReference type="GO" id="GO:0005737">
    <property type="term" value="C:cytoplasm"/>
    <property type="evidence" value="ECO:0007669"/>
    <property type="project" value="TreeGrafter"/>
</dbReference>
<keyword evidence="10" id="KW-0325">Glycoprotein</keyword>
<dbReference type="GO" id="GO:0042732">
    <property type="term" value="P:D-xylose metabolic process"/>
    <property type="evidence" value="ECO:0007669"/>
    <property type="project" value="InterPro"/>
</dbReference>
<evidence type="ECO:0000256" key="1">
    <source>
        <dbReference type="ARBA" id="ARBA00001911"/>
    </source>
</evidence>
<evidence type="ECO:0000256" key="12">
    <source>
        <dbReference type="ARBA" id="ARBA00037859"/>
    </source>
</evidence>
<reference evidence="14 15" key="1">
    <citation type="submission" date="2016-10" db="EMBL/GenBank/DDBJ databases">
        <authorList>
            <person name="de Groot N.N."/>
        </authorList>
    </citation>
    <scope>NUCLEOTIDE SEQUENCE [LARGE SCALE GENOMIC DNA]</scope>
    <source>
        <strain evidence="14 15">DSM 100674</strain>
    </source>
</reference>
<evidence type="ECO:0000256" key="6">
    <source>
        <dbReference type="ARBA" id="ARBA00022989"/>
    </source>
</evidence>
<organism evidence="14 15">
    <name type="scientific">Roseovarius azorensis</name>
    <dbReference type="NCBI Taxonomy" id="1287727"/>
    <lineage>
        <taxon>Bacteria</taxon>
        <taxon>Pseudomonadati</taxon>
        <taxon>Pseudomonadota</taxon>
        <taxon>Alphaproteobacteria</taxon>
        <taxon>Rhodobacterales</taxon>
        <taxon>Roseobacteraceae</taxon>
        <taxon>Roseovarius</taxon>
    </lineage>
</organism>
<dbReference type="RefSeq" id="WP_093033032.1">
    <property type="nucleotide sequence ID" value="NZ_FOAG01000002.1"/>
</dbReference>
<dbReference type="OrthoDB" id="9801785at2"/>
<comment type="subcellular location">
    <subcellularLocation>
        <location evidence="2">Golgi apparatus membrane</location>
        <topology evidence="2">Single-pass type II membrane protein</topology>
    </subcellularLocation>
    <subcellularLocation>
        <location evidence="12">Golgi apparatus</location>
        <location evidence="12">Golgi stack membrane</location>
    </subcellularLocation>
</comment>
<keyword evidence="8" id="KW-0333">Golgi apparatus</keyword>
<gene>
    <name evidence="14" type="ORF">SAMN05443999_102387</name>
</gene>
<proteinExistence type="predicted"/>
<dbReference type="InterPro" id="IPR044516">
    <property type="entry name" value="UXS-like"/>
</dbReference>
<keyword evidence="11" id="KW-0456">Lyase</keyword>
<keyword evidence="7" id="KW-0520">NAD</keyword>
<keyword evidence="6" id="KW-1133">Transmembrane helix</keyword>
<name>A0A1H7KCQ9_9RHOB</name>
<evidence type="ECO:0000256" key="3">
    <source>
        <dbReference type="ARBA" id="ARBA00022692"/>
    </source>
</evidence>
<evidence type="ECO:0000256" key="10">
    <source>
        <dbReference type="ARBA" id="ARBA00023180"/>
    </source>
</evidence>
<keyword evidence="15" id="KW-1185">Reference proteome</keyword>
<evidence type="ECO:0000256" key="4">
    <source>
        <dbReference type="ARBA" id="ARBA00022793"/>
    </source>
</evidence>
<dbReference type="UniPathway" id="UPA00796">
    <property type="reaction ID" value="UER00771"/>
</dbReference>
<evidence type="ECO:0000256" key="8">
    <source>
        <dbReference type="ARBA" id="ARBA00023034"/>
    </source>
</evidence>
<keyword evidence="4" id="KW-0210">Decarboxylase</keyword>
<evidence type="ECO:0000259" key="13">
    <source>
        <dbReference type="Pfam" id="PF01370"/>
    </source>
</evidence>
<comment type="cofactor">
    <cofactor evidence="1">
        <name>NAD(+)</name>
        <dbReference type="ChEBI" id="CHEBI:57540"/>
    </cofactor>
</comment>
<dbReference type="GO" id="GO:0048040">
    <property type="term" value="F:UDP-glucuronate decarboxylase activity"/>
    <property type="evidence" value="ECO:0007669"/>
    <property type="project" value="TreeGrafter"/>
</dbReference>
<dbReference type="SUPFAM" id="SSF51735">
    <property type="entry name" value="NAD(P)-binding Rossmann-fold domains"/>
    <property type="match status" value="1"/>
</dbReference>